<dbReference type="InterPro" id="IPR048000">
    <property type="entry name" value="TnsA-like"/>
</dbReference>
<dbReference type="GO" id="GO:0004519">
    <property type="term" value="F:endonuclease activity"/>
    <property type="evidence" value="ECO:0007669"/>
    <property type="project" value="UniProtKB-KW"/>
</dbReference>
<dbReference type="AlphaFoldDB" id="A0A3Q9F1D0"/>
<keyword evidence="2" id="KW-1185">Reference proteome</keyword>
<evidence type="ECO:0000313" key="2">
    <source>
        <dbReference type="Proteomes" id="UP000280298"/>
    </source>
</evidence>
<dbReference type="NCBIfam" id="NF033179">
    <property type="entry name" value="TnsA_like_Actin"/>
    <property type="match status" value="1"/>
</dbReference>
<reference evidence="1 2" key="1">
    <citation type="journal article" date="2019" name="Int. J. Syst. Evol. Microbiol.">
        <title>Streptomyces cyaneochromogenes sp. nov., a blue pigment-producing actinomycete from manganese-contaminated soil.</title>
        <authorList>
            <person name="Tang X."/>
            <person name="Zhao J."/>
            <person name="Li K."/>
            <person name="Chen Z."/>
            <person name="Sun Y."/>
            <person name="Gao J."/>
        </authorList>
    </citation>
    <scope>NUCLEOTIDE SEQUENCE [LARGE SCALE GENOMIC DNA]</scope>
    <source>
        <strain evidence="1 2">MK-45</strain>
    </source>
</reference>
<keyword evidence="1" id="KW-0540">Nuclease</keyword>
<gene>
    <name evidence="1" type="ORF">EJ357_21060</name>
</gene>
<organism evidence="1 2">
    <name type="scientific">Streptomyces cyaneochromogenes</name>
    <dbReference type="NCBI Taxonomy" id="2496836"/>
    <lineage>
        <taxon>Bacteria</taxon>
        <taxon>Bacillati</taxon>
        <taxon>Actinomycetota</taxon>
        <taxon>Actinomycetes</taxon>
        <taxon>Kitasatosporales</taxon>
        <taxon>Streptomycetaceae</taxon>
        <taxon>Streptomyces</taxon>
    </lineage>
</organism>
<dbReference type="KEGG" id="scya:EJ357_21060"/>
<dbReference type="EMBL" id="CP034539">
    <property type="protein sequence ID" value="AZQ40500.1"/>
    <property type="molecule type" value="Genomic_DNA"/>
</dbReference>
<dbReference type="OrthoDB" id="3403133at2"/>
<protein>
    <submittedName>
        <fullName evidence="1">TnsA-like heteromeric transposase endonuclease subunit</fullName>
    </submittedName>
</protein>
<dbReference type="RefSeq" id="WP_126399749.1">
    <property type="nucleotide sequence ID" value="NZ_CP034539.1"/>
</dbReference>
<evidence type="ECO:0000313" key="1">
    <source>
        <dbReference type="EMBL" id="AZQ40500.1"/>
    </source>
</evidence>
<accession>A0A3Q9F1D0</accession>
<keyword evidence="1" id="KW-0255">Endonuclease</keyword>
<keyword evidence="1" id="KW-0378">Hydrolase</keyword>
<name>A0A3Q9F1D0_9ACTN</name>
<dbReference type="Proteomes" id="UP000280298">
    <property type="component" value="Chromosome"/>
</dbReference>
<sequence>MEVEDFWLEYVDARGELHGGPLEVMWSSRFEAAGQVRTFPSYRGQRSFPGWYWAATGAELVGYESWVELGQLMRLDSDPGVVAMASQPFRLSWRSGGRARRISHTPDYFVRRRDGTGVVLDVRPDDRIEPEDAVKFEVTAAACARVGWGFERVGVLDPVLAANLRWLSGYRHPRVRREPVAAKLRTAFARPRGLLAGVGVVGDPIAVLPVLFHLLWCRQLAVDLEAGLLSAATLVGPAPAVAEEVGGDAGASAAAVAG</sequence>
<proteinExistence type="predicted"/>